<feature type="compositionally biased region" description="Basic and acidic residues" evidence="12">
    <location>
        <begin position="508"/>
        <end position="532"/>
    </location>
</feature>
<dbReference type="InParanoid" id="A0A3Q7PRQ1"/>
<organism evidence="15 16">
    <name type="scientific">Callorhinus ursinus</name>
    <name type="common">Northern fur seal</name>
    <dbReference type="NCBI Taxonomy" id="34884"/>
    <lineage>
        <taxon>Eukaryota</taxon>
        <taxon>Metazoa</taxon>
        <taxon>Chordata</taxon>
        <taxon>Craniata</taxon>
        <taxon>Vertebrata</taxon>
        <taxon>Euteleostomi</taxon>
        <taxon>Mammalia</taxon>
        <taxon>Eutheria</taxon>
        <taxon>Laurasiatheria</taxon>
        <taxon>Carnivora</taxon>
        <taxon>Caniformia</taxon>
        <taxon>Pinnipedia</taxon>
        <taxon>Otariidae</taxon>
        <taxon>Callorhinus</taxon>
    </lineage>
</organism>
<feature type="region of interest" description="Disordered" evidence="12">
    <location>
        <begin position="316"/>
        <end position="388"/>
    </location>
</feature>
<feature type="compositionally biased region" description="Polar residues" evidence="12">
    <location>
        <begin position="435"/>
        <end position="448"/>
    </location>
</feature>
<feature type="region of interest" description="Disordered" evidence="12">
    <location>
        <begin position="171"/>
        <end position="301"/>
    </location>
</feature>
<feature type="compositionally biased region" description="Low complexity" evidence="12">
    <location>
        <begin position="627"/>
        <end position="644"/>
    </location>
</feature>
<evidence type="ECO:0000256" key="6">
    <source>
        <dbReference type="ARBA" id="ARBA00022490"/>
    </source>
</evidence>
<evidence type="ECO:0000256" key="12">
    <source>
        <dbReference type="SAM" id="MobiDB-lite"/>
    </source>
</evidence>
<dbReference type="InterPro" id="IPR035610">
    <property type="entry name" value="SORBS1_SH3_1"/>
</dbReference>
<keyword evidence="5" id="KW-1003">Cell membrane</keyword>
<feature type="compositionally biased region" description="Low complexity" evidence="12">
    <location>
        <begin position="193"/>
        <end position="205"/>
    </location>
</feature>
<evidence type="ECO:0000256" key="1">
    <source>
        <dbReference type="ARBA" id="ARBA00004236"/>
    </source>
</evidence>
<evidence type="ECO:0000256" key="7">
    <source>
        <dbReference type="ARBA" id="ARBA00022553"/>
    </source>
</evidence>
<feature type="compositionally biased region" description="Polar residues" evidence="12">
    <location>
        <begin position="264"/>
        <end position="282"/>
    </location>
</feature>
<dbReference type="CDD" id="cd11916">
    <property type="entry name" value="SH3_Sorbs1_3"/>
    <property type="match status" value="1"/>
</dbReference>
<feature type="region of interest" description="Disordered" evidence="12">
    <location>
        <begin position="624"/>
        <end position="644"/>
    </location>
</feature>
<feature type="compositionally biased region" description="Polar residues" evidence="12">
    <location>
        <begin position="75"/>
        <end position="93"/>
    </location>
</feature>
<feature type="region of interest" description="Disordered" evidence="12">
    <location>
        <begin position="75"/>
        <end position="155"/>
    </location>
</feature>
<dbReference type="FunFam" id="2.30.30.40:FF:000001">
    <property type="entry name" value="Sorbin and SH3 domain-containing protein 1 isoform 2"/>
    <property type="match status" value="1"/>
</dbReference>
<dbReference type="Pfam" id="PF00018">
    <property type="entry name" value="SH3_1"/>
    <property type="match status" value="1"/>
</dbReference>
<keyword evidence="7" id="KW-0597">Phosphoprotein</keyword>
<dbReference type="FunFam" id="2.30.30.40:FF:000004">
    <property type="entry name" value="Sorbin and SH3 domain-containing protein 1 isoform 2"/>
    <property type="match status" value="1"/>
</dbReference>
<feature type="compositionally biased region" description="Basic and acidic residues" evidence="12">
    <location>
        <begin position="1118"/>
        <end position="1135"/>
    </location>
</feature>
<evidence type="ECO:0000256" key="4">
    <source>
        <dbReference type="ARBA" id="ARBA00022443"/>
    </source>
</evidence>
<dbReference type="PRINTS" id="PR00452">
    <property type="entry name" value="SH3DOMAIN"/>
</dbReference>
<dbReference type="CTD" id="10580"/>
<feature type="domain" description="SoHo" evidence="14">
    <location>
        <begin position="364"/>
        <end position="467"/>
    </location>
</feature>
<dbReference type="GO" id="GO:0005925">
    <property type="term" value="C:focal adhesion"/>
    <property type="evidence" value="ECO:0007669"/>
    <property type="project" value="UniProtKB-SubCell"/>
</dbReference>
<dbReference type="SMART" id="SM00459">
    <property type="entry name" value="Sorb"/>
    <property type="match status" value="1"/>
</dbReference>
<dbReference type="Pfam" id="PF07653">
    <property type="entry name" value="SH3_2"/>
    <property type="match status" value="1"/>
</dbReference>
<reference evidence="16" key="2">
    <citation type="submission" date="2025-08" db="UniProtKB">
        <authorList>
            <consortium name="RefSeq"/>
        </authorList>
    </citation>
    <scope>IDENTIFICATION</scope>
    <source>
        <tissue evidence="16">Blood</tissue>
    </source>
</reference>
<feature type="region of interest" description="Disordered" evidence="12">
    <location>
        <begin position="403"/>
        <end position="540"/>
    </location>
</feature>
<evidence type="ECO:0000256" key="3">
    <source>
        <dbReference type="ARBA" id="ARBA00004496"/>
    </source>
</evidence>
<keyword evidence="4 11" id="KW-0728">SH3 domain</keyword>
<dbReference type="SUPFAM" id="SSF50044">
    <property type="entry name" value="SH3-domain"/>
    <property type="match status" value="3"/>
</dbReference>
<feature type="region of interest" description="Disordered" evidence="12">
    <location>
        <begin position="1"/>
        <end position="35"/>
    </location>
</feature>
<feature type="domain" description="SH3" evidence="13">
    <location>
        <begin position="1229"/>
        <end position="1290"/>
    </location>
</feature>
<evidence type="ECO:0000256" key="5">
    <source>
        <dbReference type="ARBA" id="ARBA00022475"/>
    </source>
</evidence>
<dbReference type="InterPro" id="IPR003127">
    <property type="entry name" value="SoHo_dom"/>
</dbReference>
<evidence type="ECO:0000259" key="13">
    <source>
        <dbReference type="PROSITE" id="PS50002"/>
    </source>
</evidence>
<dbReference type="InterPro" id="IPR035611">
    <property type="entry name" value="SORBS1_SH3_2"/>
</dbReference>
<dbReference type="CDD" id="cd11919">
    <property type="entry name" value="SH3_Sorbs1_1"/>
    <property type="match status" value="1"/>
</dbReference>
<dbReference type="Gene3D" id="2.30.30.40">
    <property type="entry name" value="SH3 Domains"/>
    <property type="match status" value="3"/>
</dbReference>
<proteinExistence type="predicted"/>
<dbReference type="PANTHER" id="PTHR14167:SF64">
    <property type="entry name" value="SORBIN AND SH3 DOMAIN-CONTAINING PROTEIN 1"/>
    <property type="match status" value="1"/>
</dbReference>
<keyword evidence="10" id="KW-0472">Membrane</keyword>
<feature type="domain" description="SH3" evidence="13">
    <location>
        <begin position="865"/>
        <end position="926"/>
    </location>
</feature>
<keyword evidence="15" id="KW-1185">Reference proteome</keyword>
<dbReference type="Pfam" id="PF02208">
    <property type="entry name" value="Sorb"/>
    <property type="match status" value="1"/>
</dbReference>
<dbReference type="CDD" id="cd11922">
    <property type="entry name" value="SH3_Sorbs1_2"/>
    <property type="match status" value="1"/>
</dbReference>
<feature type="compositionally biased region" description="Basic and acidic residues" evidence="12">
    <location>
        <begin position="1186"/>
        <end position="1201"/>
    </location>
</feature>
<keyword evidence="6" id="KW-0963">Cytoplasm</keyword>
<dbReference type="Proteomes" id="UP000286641">
    <property type="component" value="Unplaced"/>
</dbReference>
<feature type="compositionally biased region" description="Basic and acidic residues" evidence="12">
    <location>
        <begin position="352"/>
        <end position="363"/>
    </location>
</feature>
<protein>
    <submittedName>
        <fullName evidence="16">Sorbin and SH3 domain-containing protein 1 isoform X1</fullName>
    </submittedName>
</protein>
<dbReference type="PRINTS" id="PR00499">
    <property type="entry name" value="P67PHOX"/>
</dbReference>
<accession>A0A3Q7PRQ1</accession>
<evidence type="ECO:0000313" key="16">
    <source>
        <dbReference type="RefSeq" id="XP_025736474.1"/>
    </source>
</evidence>
<dbReference type="InterPro" id="IPR035606">
    <property type="entry name" value="SORBS1_SH3"/>
</dbReference>
<dbReference type="InterPro" id="IPR001452">
    <property type="entry name" value="SH3_domain"/>
</dbReference>
<dbReference type="PANTHER" id="PTHR14167">
    <property type="entry name" value="SH3 DOMAIN-CONTAINING"/>
    <property type="match status" value="1"/>
</dbReference>
<dbReference type="GO" id="GO:0005634">
    <property type="term" value="C:nucleus"/>
    <property type="evidence" value="ECO:0007669"/>
    <property type="project" value="TreeGrafter"/>
</dbReference>
<dbReference type="FunFam" id="2.30.30.40:FF:000003">
    <property type="entry name" value="Sorbin and SH3 domain-containing protein 1 isoform 2"/>
    <property type="match status" value="1"/>
</dbReference>
<evidence type="ECO:0000256" key="8">
    <source>
        <dbReference type="ARBA" id="ARBA00022737"/>
    </source>
</evidence>
<evidence type="ECO:0000256" key="11">
    <source>
        <dbReference type="PROSITE-ProRule" id="PRU00192"/>
    </source>
</evidence>
<gene>
    <name evidence="16" type="primary">SORBS1</name>
</gene>
<dbReference type="InterPro" id="IPR036028">
    <property type="entry name" value="SH3-like_dom_sf"/>
</dbReference>
<dbReference type="SMART" id="SM00326">
    <property type="entry name" value="SH3"/>
    <property type="match status" value="3"/>
</dbReference>
<dbReference type="GO" id="GO:0031589">
    <property type="term" value="P:cell-substrate adhesion"/>
    <property type="evidence" value="ECO:0007669"/>
    <property type="project" value="TreeGrafter"/>
</dbReference>
<feature type="region of interest" description="Disordered" evidence="12">
    <location>
        <begin position="1161"/>
        <end position="1228"/>
    </location>
</feature>
<feature type="compositionally biased region" description="Polar residues" evidence="12">
    <location>
        <begin position="1208"/>
        <end position="1228"/>
    </location>
</feature>
<feature type="region of interest" description="Disordered" evidence="12">
    <location>
        <begin position="1107"/>
        <end position="1148"/>
    </location>
</feature>
<evidence type="ECO:0000256" key="10">
    <source>
        <dbReference type="ARBA" id="ARBA00023136"/>
    </source>
</evidence>
<feature type="region of interest" description="Disordered" evidence="12">
    <location>
        <begin position="691"/>
        <end position="716"/>
    </location>
</feature>
<comment type="subcellular location">
    <subcellularLocation>
        <location evidence="2">Cell junction</location>
        <location evidence="2">Focal adhesion</location>
    </subcellularLocation>
    <subcellularLocation>
        <location evidence="1">Cell membrane</location>
    </subcellularLocation>
    <subcellularLocation>
        <location evidence="3">Cytoplasm</location>
    </subcellularLocation>
</comment>
<feature type="compositionally biased region" description="Polar residues" evidence="12">
    <location>
        <begin position="114"/>
        <end position="128"/>
    </location>
</feature>
<dbReference type="PROSITE" id="PS50831">
    <property type="entry name" value="SOHO"/>
    <property type="match status" value="1"/>
</dbReference>
<name>A0A3Q7PRQ1_CALUR</name>
<evidence type="ECO:0000256" key="2">
    <source>
        <dbReference type="ARBA" id="ARBA00004246"/>
    </source>
</evidence>
<evidence type="ECO:0000256" key="9">
    <source>
        <dbReference type="ARBA" id="ARBA00022949"/>
    </source>
</evidence>
<dbReference type="GO" id="GO:0005737">
    <property type="term" value="C:cytoplasm"/>
    <property type="evidence" value="ECO:0007669"/>
    <property type="project" value="UniProtKB-SubCell"/>
</dbReference>
<dbReference type="GO" id="GO:0005886">
    <property type="term" value="C:plasma membrane"/>
    <property type="evidence" value="ECO:0007669"/>
    <property type="project" value="UniProtKB-SubCell"/>
</dbReference>
<keyword evidence="9" id="KW-0965">Cell junction</keyword>
<dbReference type="RefSeq" id="XP_025736474.1">
    <property type="nucleotide sequence ID" value="XM_025880689.1"/>
</dbReference>
<dbReference type="InterPro" id="IPR050384">
    <property type="entry name" value="Endophilin_SH3RF"/>
</dbReference>
<sequence>MSSECDGASKAVVNGLAPSSNGQDKATADPLRARSISAVKIIPVKTVKSSSGLVLPPDMDPTKICTGKGAVTLRASSSYREIPSSGPTSPQETPQHESKPGVAPVPGGADEWRLSSNADANGNAQPSSLAAKGYRSVHPNLPADKPQDATFSSSAQPEIIVVPLYLVNTDRGQEGTARPPASRGLLGPPGPATAPAGTPLTFPTLDDFIPPRLQRRSHHSQPASAPGPHPPVSQTPPSFSPPPPLVPPVPEGLRRALEPDLTGAVSSTDSGPLLNEVSSSHLGTDPQISAPVSKPSSAYPSTTIVNPTIVLLQHNREQQKRLSSLPDPVSERRVGEQDLAPTQEKPTSPGRATEKKAKDDSRRVARSAQDLSDVSMDEVGIPLRNTERSKDWYKTMFKQIHKLNRDTPEENPYFPTYQFPELPEIQQNSEEDNPYTPTYQFPASTPSPKSEDDDSDLYSPRYSFSEDTKSPLSVPRSKSEMSYIDSEKVVKRSATLPLPARSSSLKSSPERNDWEPPDKKVDTRKYRAEPKSIYDYQPGKSSVLTNEKMSRDISPEEIDLKNEPWYKFFSELEFGKPPPKKIWDYTPGDCSILPREDRKTNLEKDLNLCPAELEAHLGNTETLNKAPSANLSQSSAVSPSPEISSELPGYIYSSNFHAVKRESDGAPGDLASLENERQIYKSVLEGGDIPLQGLSGLKRPSSSASTKDSESPRHFIPADYLESTEEFIRRRHDDKEKLLADQRRLKREQEEADIAARRHTGVIPTHHQFITNERFGDLLNIDDTAKRKSGSEMRPARAKFDFKAQTLKELPLQKGDIVYIYKQIDQNWYEGEHHGRVGIFPRTYIELLPPAEKAQPKKLAPVQVLEYGEAIAKFNFNGDTQVEMSFRKGERIMLLRQVDENWYEGRIPGTSRQGIFPITYVDVIKRPLVKNPVDYIDLPFSSSPSRSGTVSPQFASHSKLIMPAPSSLPHSHRALSPEMHAVTSEWISLTVGVPGRRPLALTPPLPPLPETSVYNTDHLASWARPGSSLSLSLPYSSWSDLSTPRSMASPLALPPPHKAAALAHGAPASLHVNGDSGVHVPLPGVRQDSFSQLLPGSSDRVISELSNAFSSQGKRQPRREERGQCERRAEREAGERCPGAPKISKKSCLRPSDVVRCLSEEQRLSDLHAPEESRPGRPPGSPLPGRETEQTDLHRGGEQAKRRAARSAVSQQPQAQQRRVTPDRSQTSQDIFSYQALYSYTPQNDDELELRDGDIVDVMEKCDDGWFVGTSRRTRQFGTFPGNYVKPLYL</sequence>
<reference key="1">
    <citation type="submission" date="2019-01" db="UniProtKB">
        <authorList>
            <consortium name="RefSeq"/>
        </authorList>
    </citation>
    <scope>IDENTIFICATION</scope>
</reference>
<evidence type="ECO:0000313" key="15">
    <source>
        <dbReference type="Proteomes" id="UP000286641"/>
    </source>
</evidence>
<dbReference type="PROSITE" id="PS50002">
    <property type="entry name" value="SH3"/>
    <property type="match status" value="3"/>
</dbReference>
<feature type="compositionally biased region" description="Pro residues" evidence="12">
    <location>
        <begin position="225"/>
        <end position="250"/>
    </location>
</feature>
<evidence type="ECO:0000259" key="14">
    <source>
        <dbReference type="PROSITE" id="PS50831"/>
    </source>
</evidence>
<feature type="compositionally biased region" description="Basic and acidic residues" evidence="12">
    <location>
        <begin position="1161"/>
        <end position="1175"/>
    </location>
</feature>
<feature type="region of interest" description="Disordered" evidence="12">
    <location>
        <begin position="50"/>
        <end position="69"/>
    </location>
</feature>
<dbReference type="Pfam" id="PF14604">
    <property type="entry name" value="SH3_9"/>
    <property type="match status" value="1"/>
</dbReference>
<keyword evidence="8" id="KW-0677">Repeat</keyword>
<feature type="domain" description="SH3" evidence="13">
    <location>
        <begin position="791"/>
        <end position="850"/>
    </location>
</feature>